<evidence type="ECO:0000256" key="3">
    <source>
        <dbReference type="SAM" id="Coils"/>
    </source>
</evidence>
<feature type="coiled-coil region" evidence="3">
    <location>
        <begin position="202"/>
        <end position="229"/>
    </location>
</feature>
<feature type="region of interest" description="Disordered" evidence="4">
    <location>
        <begin position="1054"/>
        <end position="1073"/>
    </location>
</feature>
<keyword evidence="2" id="KW-0040">ANK repeat</keyword>
<dbReference type="SUPFAM" id="SSF52540">
    <property type="entry name" value="P-loop containing nucleoside triphosphate hydrolases"/>
    <property type="match status" value="1"/>
</dbReference>
<gene>
    <name evidence="6" type="ORF">B0H63DRAFT_548970</name>
</gene>
<dbReference type="InterPro" id="IPR027417">
    <property type="entry name" value="P-loop_NTPase"/>
</dbReference>
<evidence type="ECO:0000256" key="2">
    <source>
        <dbReference type="PROSITE-ProRule" id="PRU00023"/>
    </source>
</evidence>
<keyword evidence="7" id="KW-1185">Reference proteome</keyword>
<dbReference type="Pfam" id="PF12796">
    <property type="entry name" value="Ank_2"/>
    <property type="match status" value="1"/>
</dbReference>
<feature type="repeat" description="ANK" evidence="2">
    <location>
        <begin position="1076"/>
        <end position="1117"/>
    </location>
</feature>
<dbReference type="PANTHER" id="PTHR10039:SF10">
    <property type="entry name" value="NACHT DOMAIN-CONTAINING PROTEIN"/>
    <property type="match status" value="1"/>
</dbReference>
<sequence length="1306" mass="146085">MATPPDPSVQVLQDALADFQAGLSAEDRTQLQSLKEKPDVDACIKWTASLDRMDRNRRGASIATRVYSFLQSVQQFSAIIDTFVQSDPIIAALVWGSVKFTMMVVMNYTSYFDHMSSALRDFDRWSPRIADYQLLFPTSSRLRMAVCRYYASIIAACKRIAIIARRPWQQQLAKAMFSSFHTEMKAIVAEMQVNARELKYDIALAKAQADAEEHNLQKKERRAAADQRQALVPFVASASTAIEEARTWRKNIDKQRTGQQRRDLLDVLSTFDCMSAFKQARRKRYQGTGSWLAETPAFQSWKESQANSVLWLSGKIGSGKTVLTASTIDHLFIQRQPDESVLFVLPNFSDACSLDAETILRSLARQSLDADNLSEQFASIILRAKDSMWSTDDLTQLLKVKLSTFRQTFVVLDALDEIDAPDRRTILGVFSKLVQSNGGLVKILLTSRSSMKTEITRAFPATLQLTMDVPVAHAELAAYTKAVVDERLETGDLCVSNHDLIHEIVAELSAGAQGMFLWVSLEIEDICSQTCDEDIKHALQNLPKTLADTFSRTLHRIISRGKADVCQKAFAWVLGSYRPLLLEELGEAIPIEIGQKYTRPEKAINAIDRLPSWCENLIQVDEDTSQVRFIHHTVRMYLLDTSHATLGYDIPARRFHGNLDEFQNMVGNLCITYLNFNDFKTTLSETSSQAVKLVKMPEPKHLAKHALASSLIPSMAVRLATSSPGHKSDTSGADVNTTARAINIAGAFTRASDSLDSLAESHPLLRYASKFWLQHTAPLRRSRHTYPLWMQMIEGSHGLAKTPWTAHEFASGDQKIIDWGLKHKNWALLRYVLVTRDIQQLSFARGFGHALSKGHPAFNSTWSRRSHTFSILMHTSRPLLMNEWILCQKRSRGLADLLLDAITQEFMPSQSSSLISAASRLTEKAVHRIADKSVFSAGLYQTLENICAKGVTEEREMHAIALHVYIVRGMKEEAERILTENRDLAVLQYGERFTMELAIQHQTPDMVKLLLRHGADPNQIFHGQITKSDKSKQDEMMGEELSLDFVRGPYNRMGGHDASSSVQPVDDTDEPAAATRGPTALHVILYNLFNDQESWPDSIGMLKILLDAGASPNAQDNYGRTPLHLVLKLHTRMEDLRHVLELMQIIAGQKGTTRGIDFSICDDRGYTVLVMAMEASRPGMVGILLKLGADVNSQCRPTGLTALHVAARKCFPASVKELLQHGADPFLRGSDQKDAIGLAIQSWCRGQPGALDTLKVLLKHIQPANYTLVDREGVLVASLERKMSTRKMEAALMRCRSAMITTDKVG</sequence>
<dbReference type="Pfam" id="PF22939">
    <property type="entry name" value="WHD_GPIID"/>
    <property type="match status" value="1"/>
</dbReference>
<dbReference type="Proteomes" id="UP001285441">
    <property type="component" value="Unassembled WGS sequence"/>
</dbReference>
<reference evidence="6" key="1">
    <citation type="journal article" date="2023" name="Mol. Phylogenet. Evol.">
        <title>Genome-scale phylogeny and comparative genomics of the fungal order Sordariales.</title>
        <authorList>
            <person name="Hensen N."/>
            <person name="Bonometti L."/>
            <person name="Westerberg I."/>
            <person name="Brannstrom I.O."/>
            <person name="Guillou S."/>
            <person name="Cros-Aarteil S."/>
            <person name="Calhoun S."/>
            <person name="Haridas S."/>
            <person name="Kuo A."/>
            <person name="Mondo S."/>
            <person name="Pangilinan J."/>
            <person name="Riley R."/>
            <person name="LaButti K."/>
            <person name="Andreopoulos B."/>
            <person name="Lipzen A."/>
            <person name="Chen C."/>
            <person name="Yan M."/>
            <person name="Daum C."/>
            <person name="Ng V."/>
            <person name="Clum A."/>
            <person name="Steindorff A."/>
            <person name="Ohm R.A."/>
            <person name="Martin F."/>
            <person name="Silar P."/>
            <person name="Natvig D.O."/>
            <person name="Lalanne C."/>
            <person name="Gautier V."/>
            <person name="Ament-Velasquez S.L."/>
            <person name="Kruys A."/>
            <person name="Hutchinson M.I."/>
            <person name="Powell A.J."/>
            <person name="Barry K."/>
            <person name="Miller A.N."/>
            <person name="Grigoriev I.V."/>
            <person name="Debuchy R."/>
            <person name="Gladieux P."/>
            <person name="Hiltunen Thoren M."/>
            <person name="Johannesson H."/>
        </authorList>
    </citation>
    <scope>NUCLEOTIDE SEQUENCE</scope>
    <source>
        <strain evidence="6">CBS 232.78</strain>
    </source>
</reference>
<keyword evidence="3" id="KW-0175">Coiled coil</keyword>
<dbReference type="PANTHER" id="PTHR10039">
    <property type="entry name" value="AMELOGENIN"/>
    <property type="match status" value="1"/>
</dbReference>
<evidence type="ECO:0000313" key="7">
    <source>
        <dbReference type="Proteomes" id="UP001285441"/>
    </source>
</evidence>
<comment type="caution">
    <text evidence="6">The sequence shown here is derived from an EMBL/GenBank/DDBJ whole genome shotgun (WGS) entry which is preliminary data.</text>
</comment>
<dbReference type="Pfam" id="PF24809">
    <property type="entry name" value="DUF7708"/>
    <property type="match status" value="1"/>
</dbReference>
<dbReference type="PROSITE" id="PS50297">
    <property type="entry name" value="ANK_REP_REGION"/>
    <property type="match status" value="1"/>
</dbReference>
<evidence type="ECO:0000259" key="5">
    <source>
        <dbReference type="PROSITE" id="PS50837"/>
    </source>
</evidence>
<proteinExistence type="predicted"/>
<feature type="repeat" description="ANK" evidence="2">
    <location>
        <begin position="1164"/>
        <end position="1196"/>
    </location>
</feature>
<feature type="repeat" description="ANK" evidence="2">
    <location>
        <begin position="1198"/>
        <end position="1230"/>
    </location>
</feature>
<dbReference type="PROSITE" id="PS50837">
    <property type="entry name" value="NACHT"/>
    <property type="match status" value="1"/>
</dbReference>
<dbReference type="EMBL" id="JAULSW010000007">
    <property type="protein sequence ID" value="KAK3374690.1"/>
    <property type="molecule type" value="Genomic_DNA"/>
</dbReference>
<dbReference type="PROSITE" id="PS50088">
    <property type="entry name" value="ANK_REPEAT"/>
    <property type="match status" value="3"/>
</dbReference>
<reference evidence="6" key="2">
    <citation type="submission" date="2023-06" db="EMBL/GenBank/DDBJ databases">
        <authorList>
            <consortium name="Lawrence Berkeley National Laboratory"/>
            <person name="Haridas S."/>
            <person name="Hensen N."/>
            <person name="Bonometti L."/>
            <person name="Westerberg I."/>
            <person name="Brannstrom I.O."/>
            <person name="Guillou S."/>
            <person name="Cros-Aarteil S."/>
            <person name="Calhoun S."/>
            <person name="Kuo A."/>
            <person name="Mondo S."/>
            <person name="Pangilinan J."/>
            <person name="Riley R."/>
            <person name="LaButti K."/>
            <person name="Andreopoulos B."/>
            <person name="Lipzen A."/>
            <person name="Chen C."/>
            <person name="Yanf M."/>
            <person name="Daum C."/>
            <person name="Ng V."/>
            <person name="Clum A."/>
            <person name="Steindorff A."/>
            <person name="Ohm R."/>
            <person name="Martin F."/>
            <person name="Silar P."/>
            <person name="Natvig D."/>
            <person name="Lalanne C."/>
            <person name="Gautier V."/>
            <person name="Ament-velasquez S.L."/>
            <person name="Kruys A."/>
            <person name="Hutchinson M.I."/>
            <person name="Powell A.J."/>
            <person name="Barry K."/>
            <person name="Miller A.N."/>
            <person name="Grigoriev I.V."/>
            <person name="Debuchy R."/>
            <person name="Gladieux P."/>
            <person name="Thoren M.H."/>
            <person name="Johannesson H."/>
        </authorList>
    </citation>
    <scope>NUCLEOTIDE SEQUENCE</scope>
    <source>
        <strain evidence="6">CBS 232.78</strain>
    </source>
</reference>
<dbReference type="Gene3D" id="3.40.50.300">
    <property type="entry name" value="P-loop containing nucleotide triphosphate hydrolases"/>
    <property type="match status" value="1"/>
</dbReference>
<dbReference type="InterPro" id="IPR056884">
    <property type="entry name" value="NPHP3-like_N"/>
</dbReference>
<dbReference type="InterPro" id="IPR056125">
    <property type="entry name" value="DUF7708"/>
</dbReference>
<feature type="domain" description="NACHT" evidence="5">
    <location>
        <begin position="308"/>
        <end position="450"/>
    </location>
</feature>
<dbReference type="SMART" id="SM00248">
    <property type="entry name" value="ANK"/>
    <property type="match status" value="6"/>
</dbReference>
<name>A0AAE0KEZ0_9PEZI</name>
<dbReference type="Pfam" id="PF24883">
    <property type="entry name" value="NPHP3_N"/>
    <property type="match status" value="1"/>
</dbReference>
<evidence type="ECO:0000313" key="6">
    <source>
        <dbReference type="EMBL" id="KAK3374690.1"/>
    </source>
</evidence>
<dbReference type="SUPFAM" id="SSF48403">
    <property type="entry name" value="Ankyrin repeat"/>
    <property type="match status" value="1"/>
</dbReference>
<evidence type="ECO:0000256" key="1">
    <source>
        <dbReference type="ARBA" id="ARBA00022737"/>
    </source>
</evidence>
<dbReference type="InterPro" id="IPR002110">
    <property type="entry name" value="Ankyrin_rpt"/>
</dbReference>
<dbReference type="InterPro" id="IPR054471">
    <property type="entry name" value="GPIID_WHD"/>
</dbReference>
<keyword evidence="1" id="KW-0677">Repeat</keyword>
<dbReference type="Gene3D" id="1.25.40.20">
    <property type="entry name" value="Ankyrin repeat-containing domain"/>
    <property type="match status" value="2"/>
</dbReference>
<evidence type="ECO:0000256" key="4">
    <source>
        <dbReference type="SAM" id="MobiDB-lite"/>
    </source>
</evidence>
<accession>A0AAE0KEZ0</accession>
<organism evidence="6 7">
    <name type="scientific">Podospora didyma</name>
    <dbReference type="NCBI Taxonomy" id="330526"/>
    <lineage>
        <taxon>Eukaryota</taxon>
        <taxon>Fungi</taxon>
        <taxon>Dikarya</taxon>
        <taxon>Ascomycota</taxon>
        <taxon>Pezizomycotina</taxon>
        <taxon>Sordariomycetes</taxon>
        <taxon>Sordariomycetidae</taxon>
        <taxon>Sordariales</taxon>
        <taxon>Podosporaceae</taxon>
        <taxon>Podospora</taxon>
    </lineage>
</organism>
<dbReference type="InterPro" id="IPR036770">
    <property type="entry name" value="Ankyrin_rpt-contain_sf"/>
</dbReference>
<dbReference type="InterPro" id="IPR007111">
    <property type="entry name" value="NACHT_NTPase"/>
</dbReference>
<protein>
    <recommendedName>
        <fullName evidence="5">NACHT domain-containing protein</fullName>
    </recommendedName>
</protein>